<organism evidence="1">
    <name type="scientific">marine sediment metagenome</name>
    <dbReference type="NCBI Taxonomy" id="412755"/>
    <lineage>
        <taxon>unclassified sequences</taxon>
        <taxon>metagenomes</taxon>
        <taxon>ecological metagenomes</taxon>
    </lineage>
</organism>
<sequence>MTTAEQLKKTIVEQRKIVDKKIEGLKAIVRESQERQRTQTEQQRRQG</sequence>
<comment type="caution">
    <text evidence="1">The sequence shown here is derived from an EMBL/GenBank/DDBJ whole genome shotgun (WGS) entry which is preliminary data.</text>
</comment>
<dbReference type="AlphaFoldDB" id="X1PTG1"/>
<dbReference type="EMBL" id="BARW01002702">
    <property type="protein sequence ID" value="GAI59507.1"/>
    <property type="molecule type" value="Genomic_DNA"/>
</dbReference>
<name>X1PTG1_9ZZZZ</name>
<gene>
    <name evidence="1" type="ORF">S12H4_07358</name>
</gene>
<protein>
    <submittedName>
        <fullName evidence="1">Uncharacterized protein</fullName>
    </submittedName>
</protein>
<evidence type="ECO:0000313" key="1">
    <source>
        <dbReference type="EMBL" id="GAI59507.1"/>
    </source>
</evidence>
<accession>X1PTG1</accession>
<proteinExistence type="predicted"/>
<reference evidence="1" key="1">
    <citation type="journal article" date="2014" name="Front. Microbiol.">
        <title>High frequency of phylogenetically diverse reductive dehalogenase-homologous genes in deep subseafloor sedimentary metagenomes.</title>
        <authorList>
            <person name="Kawai M."/>
            <person name="Futagami T."/>
            <person name="Toyoda A."/>
            <person name="Takaki Y."/>
            <person name="Nishi S."/>
            <person name="Hori S."/>
            <person name="Arai W."/>
            <person name="Tsubouchi T."/>
            <person name="Morono Y."/>
            <person name="Uchiyama I."/>
            <person name="Ito T."/>
            <person name="Fujiyama A."/>
            <person name="Inagaki F."/>
            <person name="Takami H."/>
        </authorList>
    </citation>
    <scope>NUCLEOTIDE SEQUENCE</scope>
    <source>
        <strain evidence="1">Expedition CK06-06</strain>
    </source>
</reference>